<evidence type="ECO:0000256" key="1">
    <source>
        <dbReference type="ARBA" id="ARBA00004141"/>
    </source>
</evidence>
<keyword evidence="6" id="KW-0325">Glycoprotein</keyword>
<dbReference type="OrthoDB" id="10042652at2759"/>
<comment type="similarity">
    <text evidence="2">Belongs to the DUOXA family.</text>
</comment>
<reference evidence="8" key="1">
    <citation type="submission" date="2014-05" db="EMBL/GenBank/DDBJ databases">
        <authorList>
            <person name="Chronopoulou M."/>
        </authorList>
    </citation>
    <scope>NUCLEOTIDE SEQUENCE</scope>
    <source>
        <tissue evidence="8">Whole organism</tissue>
    </source>
</reference>
<keyword evidence="3 7" id="KW-0812">Transmembrane</keyword>
<feature type="transmembrane region" description="Helical" evidence="7">
    <location>
        <begin position="95"/>
        <end position="115"/>
    </location>
</feature>
<proteinExistence type="inferred from homology"/>
<keyword evidence="5 7" id="KW-0472">Membrane</keyword>
<accession>A0A0K2TDJ0</accession>
<evidence type="ECO:0000256" key="3">
    <source>
        <dbReference type="ARBA" id="ARBA00022692"/>
    </source>
</evidence>
<dbReference type="AlphaFoldDB" id="A0A0K2TDJ0"/>
<evidence type="ECO:0000256" key="5">
    <source>
        <dbReference type="ARBA" id="ARBA00023136"/>
    </source>
</evidence>
<sequence length="423" mass="48296">MNKNYNNTKIDINFNERFTFGGAKELQEGYRDALVKGLPFPILTVAEYLAADAEGFCWGRSYREAGYYTSISLWVSFASWMIMNILFVVVPRYGAYSMTMTGLIMLLSDVIYYWLLPTRPLRIKMESSTLIFEFGWCFWVILVAGFICFVVGFAISIIDLIYPHKFSTVMEMDYGTPFDRHTIIEDSNETKKKKVIPKLEEPSMSVVGLGGLLRRFSKRDREHHHHMHPGGEDNYTFELDVPKSPWRYPHLIFRTDSRKNKQVSFKQVNHREDINPMVNLRRVDSKDSSCSSLSSTHQNIGHSLSVPASVLNQRFRRTDSADSNNSSLASFGISILSRTNSRKNKSNNNSHIITPAQEKEDNDINIITRGRIFNSTIDATDSGSSRKSSNNDEVTIVVGHRKNSVTKAIRRNSSEQKPENGAW</sequence>
<dbReference type="PANTHER" id="PTHR31158:SF10">
    <property type="entry name" value="LD27791P"/>
    <property type="match status" value="1"/>
</dbReference>
<dbReference type="EMBL" id="HACA01006292">
    <property type="protein sequence ID" value="CDW23653.1"/>
    <property type="molecule type" value="Transcribed_RNA"/>
</dbReference>
<evidence type="ECO:0000256" key="6">
    <source>
        <dbReference type="ARBA" id="ARBA00023180"/>
    </source>
</evidence>
<feature type="transmembrane region" description="Helical" evidence="7">
    <location>
        <begin position="67"/>
        <end position="89"/>
    </location>
</feature>
<dbReference type="EMBL" id="HACA01006291">
    <property type="protein sequence ID" value="CDW23652.1"/>
    <property type="molecule type" value="Transcribed_RNA"/>
</dbReference>
<evidence type="ECO:0000256" key="7">
    <source>
        <dbReference type="SAM" id="Phobius"/>
    </source>
</evidence>
<evidence type="ECO:0000313" key="8">
    <source>
        <dbReference type="EMBL" id="CDW23652.1"/>
    </source>
</evidence>
<comment type="subcellular location">
    <subcellularLocation>
        <location evidence="1">Membrane</location>
        <topology evidence="1">Multi-pass membrane protein</topology>
    </subcellularLocation>
</comment>
<dbReference type="Pfam" id="PF10204">
    <property type="entry name" value="DuoxA"/>
    <property type="match status" value="1"/>
</dbReference>
<dbReference type="GO" id="GO:0015031">
    <property type="term" value="P:protein transport"/>
    <property type="evidence" value="ECO:0007669"/>
    <property type="project" value="InterPro"/>
</dbReference>
<dbReference type="GO" id="GO:0005789">
    <property type="term" value="C:endoplasmic reticulum membrane"/>
    <property type="evidence" value="ECO:0007669"/>
    <property type="project" value="InterPro"/>
</dbReference>
<evidence type="ECO:0000256" key="4">
    <source>
        <dbReference type="ARBA" id="ARBA00022989"/>
    </source>
</evidence>
<evidence type="ECO:0000256" key="2">
    <source>
        <dbReference type="ARBA" id="ARBA00009816"/>
    </source>
</evidence>
<feature type="transmembrane region" description="Helical" evidence="7">
    <location>
        <begin position="136"/>
        <end position="162"/>
    </location>
</feature>
<keyword evidence="4 7" id="KW-1133">Transmembrane helix</keyword>
<dbReference type="PANTHER" id="PTHR31158">
    <property type="entry name" value="DUAL OXIDASE 2"/>
    <property type="match status" value="1"/>
</dbReference>
<protein>
    <submittedName>
        <fullName evidence="8">Dual oxidase maturation factor 1like [Ceratitis capitata]</fullName>
    </submittedName>
</protein>
<organism evidence="8">
    <name type="scientific">Lepeophtheirus salmonis</name>
    <name type="common">Salmon louse</name>
    <name type="synonym">Caligus salmonis</name>
    <dbReference type="NCBI Taxonomy" id="72036"/>
    <lineage>
        <taxon>Eukaryota</taxon>
        <taxon>Metazoa</taxon>
        <taxon>Ecdysozoa</taxon>
        <taxon>Arthropoda</taxon>
        <taxon>Crustacea</taxon>
        <taxon>Multicrustacea</taxon>
        <taxon>Hexanauplia</taxon>
        <taxon>Copepoda</taxon>
        <taxon>Siphonostomatoida</taxon>
        <taxon>Caligidae</taxon>
        <taxon>Lepeophtheirus</taxon>
    </lineage>
</organism>
<dbReference type="InterPro" id="IPR018469">
    <property type="entry name" value="Dual_oxidase_maturation_fac"/>
</dbReference>
<name>A0A0K2TDJ0_LEPSM</name>